<dbReference type="PANTHER" id="PTHR47488">
    <property type="entry name" value="HEAVY METAL TRANSPORT/DETOXIFICATION SUPERFAMILY PROTEIN"/>
    <property type="match status" value="1"/>
</dbReference>
<accession>A0A445DJC6</accession>
<dbReference type="PANTHER" id="PTHR47488:SF18">
    <property type="entry name" value="HEAVY-METAL-ASSOCIATED DOMAIN PROTEIN"/>
    <property type="match status" value="1"/>
</dbReference>
<comment type="caution">
    <text evidence="2">The sequence shown here is derived from an EMBL/GenBank/DDBJ whole genome shotgun (WGS) entry which is preliminary data.</text>
</comment>
<dbReference type="Proteomes" id="UP000289738">
    <property type="component" value="Chromosome A04"/>
</dbReference>
<dbReference type="EMBL" id="SDMP01000004">
    <property type="protein sequence ID" value="RYR63268.1"/>
    <property type="molecule type" value="Genomic_DNA"/>
</dbReference>
<protein>
    <submittedName>
        <fullName evidence="2">Uncharacterized protein</fullName>
    </submittedName>
</protein>
<proteinExistence type="predicted"/>
<dbReference type="InterPro" id="IPR044169">
    <property type="entry name" value="PI21"/>
</dbReference>
<organism evidence="2 3">
    <name type="scientific">Arachis hypogaea</name>
    <name type="common">Peanut</name>
    <dbReference type="NCBI Taxonomy" id="3818"/>
    <lineage>
        <taxon>Eukaryota</taxon>
        <taxon>Viridiplantae</taxon>
        <taxon>Streptophyta</taxon>
        <taxon>Embryophyta</taxon>
        <taxon>Tracheophyta</taxon>
        <taxon>Spermatophyta</taxon>
        <taxon>Magnoliopsida</taxon>
        <taxon>eudicotyledons</taxon>
        <taxon>Gunneridae</taxon>
        <taxon>Pentapetalae</taxon>
        <taxon>rosids</taxon>
        <taxon>fabids</taxon>
        <taxon>Fabales</taxon>
        <taxon>Fabaceae</taxon>
        <taxon>Papilionoideae</taxon>
        <taxon>50 kb inversion clade</taxon>
        <taxon>dalbergioids sensu lato</taxon>
        <taxon>Dalbergieae</taxon>
        <taxon>Pterocarpus clade</taxon>
        <taxon>Arachis</taxon>
    </lineage>
</organism>
<evidence type="ECO:0000313" key="2">
    <source>
        <dbReference type="EMBL" id="RYR63268.1"/>
    </source>
</evidence>
<keyword evidence="3" id="KW-1185">Reference proteome</keyword>
<evidence type="ECO:0000256" key="1">
    <source>
        <dbReference type="SAM" id="MobiDB-lite"/>
    </source>
</evidence>
<dbReference type="AlphaFoldDB" id="A0A445DJC6"/>
<gene>
    <name evidence="2" type="ORF">Ahy_A04g021066</name>
</gene>
<feature type="compositionally biased region" description="Basic and acidic residues" evidence="1">
    <location>
        <begin position="119"/>
        <end position="203"/>
    </location>
</feature>
<feature type="region of interest" description="Disordered" evidence="1">
    <location>
        <begin position="115"/>
        <end position="214"/>
    </location>
</feature>
<reference evidence="2 3" key="1">
    <citation type="submission" date="2019-01" db="EMBL/GenBank/DDBJ databases">
        <title>Sequencing of cultivated peanut Arachis hypogaea provides insights into genome evolution and oil improvement.</title>
        <authorList>
            <person name="Chen X."/>
        </authorList>
    </citation>
    <scope>NUCLEOTIDE SEQUENCE [LARGE SCALE GENOMIC DNA]</scope>
    <source>
        <strain evidence="3">cv. Fuhuasheng</strain>
        <tissue evidence="2">Leaves</tissue>
    </source>
</reference>
<sequence length="294" mass="31999">MEESMHLHCELKGAHGIQPSLLIPSQSKHKLKTCCHLIGLNSGSAQLAFLHLHPIIITLRSEALISLPSPWLRREIRDEKFDEKQNVVTITVVCCSPEKIRDKLCYKGGGSIKSIEIVDPPKPEKKKDADDKPKAPAPDPPKKKDAAADKPKPKPADEPDKKKDAGDKEKPKDAAPKEKADKPKGDSEKPKGDPEKPKDKPAEAKPAPPPVKIADPVAAYPPAPQPMMVPVGICVTGYEGGPGPCVNGYAGPVMCYDGYYARPVYDSYGGGRPYYVNRCDQYFSDENQAGCTVM</sequence>
<dbReference type="GO" id="GO:1900150">
    <property type="term" value="P:regulation of defense response to fungus"/>
    <property type="evidence" value="ECO:0007669"/>
    <property type="project" value="InterPro"/>
</dbReference>
<evidence type="ECO:0000313" key="3">
    <source>
        <dbReference type="Proteomes" id="UP000289738"/>
    </source>
</evidence>
<name>A0A445DJC6_ARAHY</name>